<dbReference type="InterPro" id="IPR037063">
    <property type="entry name" value="PHb_sf"/>
</dbReference>
<evidence type="ECO:0000313" key="3">
    <source>
        <dbReference type="Proteomes" id="UP001155546"/>
    </source>
</evidence>
<feature type="domain" description="Bacterial Pleckstrin homology" evidence="1">
    <location>
        <begin position="10"/>
        <end position="126"/>
    </location>
</feature>
<name>A0A9X2WQI7_9GAMM</name>
<dbReference type="Pfam" id="PF08000">
    <property type="entry name" value="bPH_1"/>
    <property type="match status" value="1"/>
</dbReference>
<reference evidence="2" key="1">
    <citation type="journal article" date="2023" name="Int. J. Syst. Evol. Microbiol.">
        <title>&lt;i&gt;Shewanella septentrionalis&lt;/i&gt; sp. nov. and &lt;i&gt;Shewanella holmiensis&lt;/i&gt; sp. nov., isolated from Baltic Sea water and sediments.</title>
        <authorList>
            <person name="Martin-Rodriguez A.J."/>
            <person name="Thorell K."/>
            <person name="Joffre E."/>
            <person name="Jensie-Markopoulos S."/>
            <person name="Moore E.R.B."/>
            <person name="Sjoling A."/>
        </authorList>
    </citation>
    <scope>NUCLEOTIDE SEQUENCE</scope>
    <source>
        <strain evidence="2">SP1S2-7</strain>
    </source>
</reference>
<dbReference type="CDD" id="cd13225">
    <property type="entry name" value="PH-like_bacteria"/>
    <property type="match status" value="1"/>
</dbReference>
<dbReference type="PANTHER" id="PTHR35796:SF3">
    <property type="entry name" value="BHLH DOMAIN-CONTAINING PROTEIN"/>
    <property type="match status" value="1"/>
</dbReference>
<evidence type="ECO:0000313" key="2">
    <source>
        <dbReference type="EMBL" id="MCT7943749.1"/>
    </source>
</evidence>
<protein>
    <submittedName>
        <fullName evidence="2">PH domain-containing protein</fullName>
    </submittedName>
</protein>
<dbReference type="InterPro" id="IPR012544">
    <property type="entry name" value="PHb"/>
</dbReference>
<dbReference type="SUPFAM" id="SSF50729">
    <property type="entry name" value="PH domain-like"/>
    <property type="match status" value="1"/>
</dbReference>
<dbReference type="Gene3D" id="2.30.29.50">
    <property type="entry name" value="Bacterial Pleckstrin homology domain"/>
    <property type="match status" value="1"/>
</dbReference>
<proteinExistence type="predicted"/>
<organism evidence="2 3">
    <name type="scientific">Shewanella holmiensis</name>
    <dbReference type="NCBI Taxonomy" id="2952222"/>
    <lineage>
        <taxon>Bacteria</taxon>
        <taxon>Pseudomonadati</taxon>
        <taxon>Pseudomonadota</taxon>
        <taxon>Gammaproteobacteria</taxon>
        <taxon>Alteromonadales</taxon>
        <taxon>Shewanellaceae</taxon>
        <taxon>Shewanella</taxon>
    </lineage>
</organism>
<comment type="caution">
    <text evidence="2">The sequence shown here is derived from an EMBL/GenBank/DDBJ whole genome shotgun (WGS) entry which is preliminary data.</text>
</comment>
<dbReference type="Proteomes" id="UP001155546">
    <property type="component" value="Unassembled WGS sequence"/>
</dbReference>
<dbReference type="EMBL" id="JAMTCD010000052">
    <property type="protein sequence ID" value="MCT7943749.1"/>
    <property type="molecule type" value="Genomic_DNA"/>
</dbReference>
<accession>A0A9X2WQI7</accession>
<evidence type="ECO:0000259" key="1">
    <source>
        <dbReference type="Pfam" id="PF08000"/>
    </source>
</evidence>
<sequence>MGGHVILLGGHVIFASEVSLDELAEELGPIMGDNEQLALAYRVVRDMFVFTNKRLILIDKQGMTGKKVSYHSVPYKAITHFEVETAGTFDMDSELKLWFSGQKDPLVKELKKGTDVVGIQKTIANFSL</sequence>
<dbReference type="AlphaFoldDB" id="A0A9X2WQI7"/>
<dbReference type="PANTHER" id="PTHR35796">
    <property type="entry name" value="HYPOTHETICAL CYTOSOLIC PROTEIN"/>
    <property type="match status" value="1"/>
</dbReference>
<gene>
    <name evidence="2" type="ORF">NE535_18525</name>
</gene>
<keyword evidence="3" id="KW-1185">Reference proteome</keyword>